<evidence type="ECO:0000313" key="2">
    <source>
        <dbReference type="Proteomes" id="UP000652761"/>
    </source>
</evidence>
<sequence length="46" mass="5240">MQSYIHGNPNSCLSMVRDFLKPHTLYGRKESSLNRKLTSQTATQLS</sequence>
<proteinExistence type="predicted"/>
<dbReference type="Proteomes" id="UP000652761">
    <property type="component" value="Unassembled WGS sequence"/>
</dbReference>
<accession>A0A843WY40</accession>
<organism evidence="1 2">
    <name type="scientific">Colocasia esculenta</name>
    <name type="common">Wild taro</name>
    <name type="synonym">Arum esculentum</name>
    <dbReference type="NCBI Taxonomy" id="4460"/>
    <lineage>
        <taxon>Eukaryota</taxon>
        <taxon>Viridiplantae</taxon>
        <taxon>Streptophyta</taxon>
        <taxon>Embryophyta</taxon>
        <taxon>Tracheophyta</taxon>
        <taxon>Spermatophyta</taxon>
        <taxon>Magnoliopsida</taxon>
        <taxon>Liliopsida</taxon>
        <taxon>Araceae</taxon>
        <taxon>Aroideae</taxon>
        <taxon>Colocasieae</taxon>
        <taxon>Colocasia</taxon>
    </lineage>
</organism>
<reference evidence="1" key="1">
    <citation type="submission" date="2017-07" db="EMBL/GenBank/DDBJ databases">
        <title>Taro Niue Genome Assembly and Annotation.</title>
        <authorList>
            <person name="Atibalentja N."/>
            <person name="Keating K."/>
            <person name="Fields C.J."/>
        </authorList>
    </citation>
    <scope>NUCLEOTIDE SEQUENCE</scope>
    <source>
        <strain evidence="1">Niue_2</strain>
        <tissue evidence="1">Leaf</tissue>
    </source>
</reference>
<gene>
    <name evidence="1" type="ORF">Taro_040308</name>
</gene>
<evidence type="ECO:0000313" key="1">
    <source>
        <dbReference type="EMBL" id="MQM07470.1"/>
    </source>
</evidence>
<keyword evidence="2" id="KW-1185">Reference proteome</keyword>
<dbReference type="EMBL" id="NMUH01003879">
    <property type="protein sequence ID" value="MQM07470.1"/>
    <property type="molecule type" value="Genomic_DNA"/>
</dbReference>
<dbReference type="AlphaFoldDB" id="A0A843WY40"/>
<comment type="caution">
    <text evidence="1">The sequence shown here is derived from an EMBL/GenBank/DDBJ whole genome shotgun (WGS) entry which is preliminary data.</text>
</comment>
<protein>
    <submittedName>
        <fullName evidence="1">Uncharacterized protein</fullName>
    </submittedName>
</protein>
<name>A0A843WY40_COLES</name>